<accession>A0A0F9UAH3</accession>
<dbReference type="InterPro" id="IPR000119">
    <property type="entry name" value="Hist_DNA-bd"/>
</dbReference>
<sequence length="125" mass="13467">MTTPKEFNTPKADIADDTAAPAVVDAPHPVILGPVMRKKELIDTVVERSGVKKRDAKPVVEAMLSVLGEALSDSRELNLLPFGKLKVINEKELKNGKMIRVKVRQLTPGQGDGPAQDADGDLTDV</sequence>
<dbReference type="AlphaFoldDB" id="A0A0F9UAH3"/>
<evidence type="ECO:0008006" key="3">
    <source>
        <dbReference type="Google" id="ProtNLM"/>
    </source>
</evidence>
<organism evidence="2">
    <name type="scientific">marine sediment metagenome</name>
    <dbReference type="NCBI Taxonomy" id="412755"/>
    <lineage>
        <taxon>unclassified sequences</taxon>
        <taxon>metagenomes</taxon>
        <taxon>ecological metagenomes</taxon>
    </lineage>
</organism>
<dbReference type="InterPro" id="IPR010992">
    <property type="entry name" value="IHF-like_DNA-bd_dom_sf"/>
</dbReference>
<dbReference type="EMBL" id="LAZR01000112">
    <property type="protein sequence ID" value="KKN90210.1"/>
    <property type="molecule type" value="Genomic_DNA"/>
</dbReference>
<dbReference type="GO" id="GO:0003677">
    <property type="term" value="F:DNA binding"/>
    <property type="evidence" value="ECO:0007669"/>
    <property type="project" value="InterPro"/>
</dbReference>
<dbReference type="SUPFAM" id="SSF47729">
    <property type="entry name" value="IHF-like DNA-binding proteins"/>
    <property type="match status" value="1"/>
</dbReference>
<dbReference type="Gene3D" id="4.10.520.10">
    <property type="entry name" value="IHF-like DNA-binding proteins"/>
    <property type="match status" value="1"/>
</dbReference>
<proteinExistence type="predicted"/>
<reference evidence="2" key="1">
    <citation type="journal article" date="2015" name="Nature">
        <title>Complex archaea that bridge the gap between prokaryotes and eukaryotes.</title>
        <authorList>
            <person name="Spang A."/>
            <person name="Saw J.H."/>
            <person name="Jorgensen S.L."/>
            <person name="Zaremba-Niedzwiedzka K."/>
            <person name="Martijn J."/>
            <person name="Lind A.E."/>
            <person name="van Eijk R."/>
            <person name="Schleper C."/>
            <person name="Guy L."/>
            <person name="Ettema T.J."/>
        </authorList>
    </citation>
    <scope>NUCLEOTIDE SEQUENCE</scope>
</reference>
<evidence type="ECO:0000313" key="2">
    <source>
        <dbReference type="EMBL" id="KKN90210.1"/>
    </source>
</evidence>
<feature type="region of interest" description="Disordered" evidence="1">
    <location>
        <begin position="105"/>
        <end position="125"/>
    </location>
</feature>
<comment type="caution">
    <text evidence="2">The sequence shown here is derived from an EMBL/GenBank/DDBJ whole genome shotgun (WGS) entry which is preliminary data.</text>
</comment>
<name>A0A0F9UAH3_9ZZZZ</name>
<gene>
    <name evidence="2" type="ORF">LCGC14_0230440</name>
</gene>
<protein>
    <recommendedName>
        <fullName evidence="3">DNA-binding protein HU</fullName>
    </recommendedName>
</protein>
<dbReference type="Pfam" id="PF00216">
    <property type="entry name" value="Bac_DNA_binding"/>
    <property type="match status" value="1"/>
</dbReference>
<evidence type="ECO:0000256" key="1">
    <source>
        <dbReference type="SAM" id="MobiDB-lite"/>
    </source>
</evidence>
<dbReference type="GO" id="GO:0030527">
    <property type="term" value="F:structural constituent of chromatin"/>
    <property type="evidence" value="ECO:0007669"/>
    <property type="project" value="InterPro"/>
</dbReference>